<sequence length="94" mass="10511">MRSIRTGGYYPVGIVDIGVLPLEARTCGGRNKSRVAYILPQTHLMMTVDKKEILLAEIKACESLLLKCGYNSEIEKNAIEQELTELKMVLDLLT</sequence>
<dbReference type="EMBL" id="CP007174">
    <property type="protein sequence ID" value="AIF85534.1"/>
    <property type="molecule type" value="Genomic_DNA"/>
</dbReference>
<dbReference type="Proteomes" id="UP000028194">
    <property type="component" value="Chromosome"/>
</dbReference>
<protein>
    <submittedName>
        <fullName evidence="1">Uncharacterized protein</fullName>
    </submittedName>
</protein>
<dbReference type="HOGENOM" id="CLU_184936_0_0_2"/>
<evidence type="ECO:0000313" key="2">
    <source>
        <dbReference type="Proteomes" id="UP000028194"/>
    </source>
</evidence>
<proteinExistence type="predicted"/>
<dbReference type="KEGG" id="nev:NTE_03506"/>
<reference evidence="1 2" key="1">
    <citation type="journal article" date="2014" name="PLoS ONE">
        <title>Genome Sequence of Candidatus Nitrososphaera evergladensis from Group I.1b Enriched from Everglades Soil Reveals Novel Genomic Features of the Ammonia-Oxidizing Archaea.</title>
        <authorList>
            <person name="Zhalnina K.V."/>
            <person name="Dias R."/>
            <person name="Leonard M.T."/>
            <person name="Dorr de Quadros P."/>
            <person name="Camargo F.A."/>
            <person name="Drew J.C."/>
            <person name="Farmerie W.G."/>
            <person name="Daroub S.H."/>
            <person name="Triplett E.W."/>
        </authorList>
    </citation>
    <scope>NUCLEOTIDE SEQUENCE [LARGE SCALE GENOMIC DNA]</scope>
    <source>
        <strain evidence="1 2">SR1</strain>
    </source>
</reference>
<keyword evidence="2" id="KW-1185">Reference proteome</keyword>
<accession>A0A075N262</accession>
<gene>
    <name evidence="1" type="ORF">NTE_03506</name>
</gene>
<name>A0A075N262_9ARCH</name>
<dbReference type="AlphaFoldDB" id="A0A075N262"/>
<organism evidence="1 2">
    <name type="scientific">Candidatus Nitrososphaera evergladensis SR1</name>
    <dbReference type="NCBI Taxonomy" id="1459636"/>
    <lineage>
        <taxon>Archaea</taxon>
        <taxon>Nitrososphaerota</taxon>
        <taxon>Nitrososphaeria</taxon>
        <taxon>Nitrososphaerales</taxon>
        <taxon>Nitrososphaeraceae</taxon>
        <taxon>Nitrososphaera</taxon>
    </lineage>
</organism>
<evidence type="ECO:0000313" key="1">
    <source>
        <dbReference type="EMBL" id="AIF85534.1"/>
    </source>
</evidence>